<dbReference type="NCBIfam" id="TIGR01554">
    <property type="entry name" value="major_cap_HK97"/>
    <property type="match status" value="1"/>
</dbReference>
<dbReference type="Gene3D" id="1.10.287.1490">
    <property type="match status" value="1"/>
</dbReference>
<dbReference type="InterPro" id="IPR024455">
    <property type="entry name" value="Phage_capsid"/>
</dbReference>
<comment type="subcellular location">
    <subcellularLocation>
        <location evidence="1">Virion</location>
    </subcellularLocation>
</comment>
<evidence type="ECO:0000313" key="5">
    <source>
        <dbReference type="EMBL" id="DAF58320.1"/>
    </source>
</evidence>
<organism evidence="5">
    <name type="scientific">Myoviridae sp. ct6eX13</name>
    <dbReference type="NCBI Taxonomy" id="2827660"/>
    <lineage>
        <taxon>Viruses</taxon>
        <taxon>Duplodnaviria</taxon>
        <taxon>Heunggongvirae</taxon>
        <taxon>Uroviricota</taxon>
        <taxon>Caudoviricetes</taxon>
    </lineage>
</organism>
<sequence length="606" mass="65442">MNRPMWAPETRPTGRSSARRSAGKLRNAKGDFDMNKLFSLQRMRDALNAKLAAQRSKRNELAASEQELRSQLEALGDTPAVEDVRSLSDRVDAVTRQQTECDDEIASILDELERCNADIAAFEENHAAAPAANGGEARTAAPAAAAPVRTAPATVEGSNFRSRSRCFASRADMNAFYARSDVKEFLQSLRAMGASGRRSVSGAELTIPTVMLDMIRQNMGEYAKLIRYVRLRSVKGKARQNIMGKVPDGVWMEMSGALNELEFSFNQLETDGYKVGGYIPVDNYLLSDSDVNLGEEVLQNILHAMGRALDKAIVYGKGAPGKMPVGFVTRLAQTSQPSYWGAEQGEWTDLHSSNILKLDLASKTGESFFQPLLTAMGKADPDYSTSKRTVWCCNRATHLDLMSRALNFNAAGTLVAGMSNRMPVEGGEFVELDFLPDYEIVGGFFDLYTLVEREGASMARSEHVFFLEDKTVFKGTARYDGQPAVGEGFLAINYANTAVTTSYDFKPDYANTKLNVLVCTAAAGTGSGNTVVTVSGAKESSPKLKYAVHSSVSLKVGDKLKSGEWEDLTSGSTQIAAAAGAPITVVEVDAQGRVISAGNVAAVPAT</sequence>
<dbReference type="GO" id="GO:0044423">
    <property type="term" value="C:virion component"/>
    <property type="evidence" value="ECO:0007669"/>
    <property type="project" value="UniProtKB-KW"/>
</dbReference>
<name>A0A8S5T5C5_9CAUD</name>
<keyword evidence="2" id="KW-0946">Virion</keyword>
<dbReference type="Gene3D" id="3.30.2400.10">
    <property type="entry name" value="Major capsid protein gp5"/>
    <property type="match status" value="1"/>
</dbReference>
<evidence type="ECO:0000256" key="1">
    <source>
        <dbReference type="ARBA" id="ARBA00004328"/>
    </source>
</evidence>
<proteinExistence type="predicted"/>
<evidence type="ECO:0000259" key="4">
    <source>
        <dbReference type="Pfam" id="PF05065"/>
    </source>
</evidence>
<dbReference type="EMBL" id="BK032750">
    <property type="protein sequence ID" value="DAF58320.1"/>
    <property type="molecule type" value="Genomic_DNA"/>
</dbReference>
<reference evidence="5" key="1">
    <citation type="journal article" date="2021" name="Proc. Natl. Acad. Sci. U.S.A.">
        <title>A Catalog of Tens of Thousands of Viruses from Human Metagenomes Reveals Hidden Associations with Chronic Diseases.</title>
        <authorList>
            <person name="Tisza M.J."/>
            <person name="Buck C.B."/>
        </authorList>
    </citation>
    <scope>NUCLEOTIDE SEQUENCE</scope>
    <source>
        <strain evidence="5">Ct6eX13</strain>
    </source>
</reference>
<protein>
    <submittedName>
        <fullName evidence="5">Major capsid protein</fullName>
    </submittedName>
</protein>
<feature type="region of interest" description="Disordered" evidence="3">
    <location>
        <begin position="1"/>
        <end position="26"/>
    </location>
</feature>
<accession>A0A8S5T5C5</accession>
<dbReference type="SUPFAM" id="SSF56563">
    <property type="entry name" value="Major capsid protein gp5"/>
    <property type="match status" value="1"/>
</dbReference>
<feature type="domain" description="Phage capsid-like C-terminal" evidence="4">
    <location>
        <begin position="205"/>
        <end position="492"/>
    </location>
</feature>
<evidence type="ECO:0000256" key="2">
    <source>
        <dbReference type="ARBA" id="ARBA00022844"/>
    </source>
</evidence>
<dbReference type="InterPro" id="IPR054612">
    <property type="entry name" value="Phage_capsid-like_C"/>
</dbReference>
<evidence type="ECO:0000256" key="3">
    <source>
        <dbReference type="SAM" id="MobiDB-lite"/>
    </source>
</evidence>
<dbReference type="Pfam" id="PF05065">
    <property type="entry name" value="Phage_capsid"/>
    <property type="match status" value="1"/>
</dbReference>
<feature type="compositionally biased region" description="Basic residues" evidence="3">
    <location>
        <begin position="17"/>
        <end position="26"/>
    </location>
</feature>